<evidence type="ECO:0000313" key="1">
    <source>
        <dbReference type="EMBL" id="SEB49881.1"/>
    </source>
</evidence>
<reference evidence="1 2" key="1">
    <citation type="submission" date="2016-10" db="EMBL/GenBank/DDBJ databases">
        <authorList>
            <person name="de Groot N.N."/>
        </authorList>
    </citation>
    <scope>NUCLEOTIDE SEQUENCE [LARGE SCALE GENOMIC DNA]</scope>
    <source>
        <strain evidence="1 2">AB35.6</strain>
    </source>
</reference>
<accession>A0A1H4JUA0</accession>
<proteinExistence type="predicted"/>
<sequence>MGYPAIDPHSLGSWNGVAIACMAFYDELPVARHALPFFHGLLMDSLQLFPDSGKAAWATYFPFHMVLYLAAACTFGGALADVDKSLFLDNLGWALLTSFASPNSQELQRGLRTREHRFLTAFLYRFHPTPEIAAIYRTFVQQERQSEGDVWLGMFDLLYAPQCDGPTARMPHNVLFAQDIGDVIANSESQPQISISMSAGAKAGRRASFTLMPQNREFAPSMGAFEVAVDGAPVLININISCYGINSALTNTLCLEEGGGVTNGQYLNGAVRPDQCSVMRRYLAGDRFVCANVVMTHAMDPKLHLEMAERLFLFDRHTGTIVVADSFAARCDLKFATHLHCAGSAHAIEDDLYRLTGGQANRIAGIKGGSKGMGDEEKGELYVRVLRSSAATRIVTEEPAWIPGYIYGVNHTGQESLSDAQFPRYTRWRLEQQDRSTSGEMVYALSPRPDMLTILADSIQLPGGGMQVGLGQHEIWDVRVRCECLLWDDATELITALGVSQLVHKGRSATFDPPIDLEYIVSRQQGRLFASTTPQALLTGFVMGSWSEANTQASHGRFASNLNAAAQANH</sequence>
<protein>
    <recommendedName>
        <fullName evidence="3">Heparinase II/III-like protein</fullName>
    </recommendedName>
</protein>
<evidence type="ECO:0000313" key="2">
    <source>
        <dbReference type="Proteomes" id="UP000182409"/>
    </source>
</evidence>
<dbReference type="AlphaFoldDB" id="A0A1H4JUA0"/>
<name>A0A1H4JUA0_9BACT</name>
<dbReference type="Proteomes" id="UP000182409">
    <property type="component" value="Unassembled WGS sequence"/>
</dbReference>
<dbReference type="EMBL" id="FNSD01000001">
    <property type="protein sequence ID" value="SEB49881.1"/>
    <property type="molecule type" value="Genomic_DNA"/>
</dbReference>
<evidence type="ECO:0008006" key="3">
    <source>
        <dbReference type="Google" id="ProtNLM"/>
    </source>
</evidence>
<gene>
    <name evidence="1" type="ORF">SAMN05443244_0824</name>
</gene>
<organism evidence="1 2">
    <name type="scientific">Terriglobus roseus</name>
    <dbReference type="NCBI Taxonomy" id="392734"/>
    <lineage>
        <taxon>Bacteria</taxon>
        <taxon>Pseudomonadati</taxon>
        <taxon>Acidobacteriota</taxon>
        <taxon>Terriglobia</taxon>
        <taxon>Terriglobales</taxon>
        <taxon>Acidobacteriaceae</taxon>
        <taxon>Terriglobus</taxon>
    </lineage>
</organism>